<organism evidence="3 4">
    <name type="scientific">Schumannella luteola</name>
    <dbReference type="NCBI Taxonomy" id="472059"/>
    <lineage>
        <taxon>Bacteria</taxon>
        <taxon>Bacillati</taxon>
        <taxon>Actinomycetota</taxon>
        <taxon>Actinomycetes</taxon>
        <taxon>Micrococcales</taxon>
        <taxon>Microbacteriaceae</taxon>
        <taxon>Schumannella</taxon>
    </lineage>
</organism>
<keyword evidence="2" id="KW-0472">Membrane</keyword>
<feature type="transmembrane region" description="Helical" evidence="2">
    <location>
        <begin position="40"/>
        <end position="61"/>
    </location>
</feature>
<accession>A0A852Y9H9</accession>
<comment type="caution">
    <text evidence="3">The sequence shown here is derived from an EMBL/GenBank/DDBJ whole genome shotgun (WGS) entry which is preliminary data.</text>
</comment>
<dbReference type="AlphaFoldDB" id="A0A852Y9H9"/>
<feature type="compositionally biased region" description="Low complexity" evidence="1">
    <location>
        <begin position="443"/>
        <end position="467"/>
    </location>
</feature>
<proteinExistence type="predicted"/>
<gene>
    <name evidence="3" type="ORF">BJ979_000656</name>
</gene>
<dbReference type="Pfam" id="PF05108">
    <property type="entry name" value="T7SS_ESX1_EccB"/>
    <property type="match status" value="1"/>
</dbReference>
<dbReference type="GO" id="GO:0005576">
    <property type="term" value="C:extracellular region"/>
    <property type="evidence" value="ECO:0007669"/>
    <property type="project" value="TreeGrafter"/>
</dbReference>
<dbReference type="PANTHER" id="PTHR40765">
    <property type="entry name" value="ESX-2 SECRETION SYSTEM ATPASE ECCB2"/>
    <property type="match status" value="1"/>
</dbReference>
<keyword evidence="2" id="KW-1133">Transmembrane helix</keyword>
<dbReference type="PANTHER" id="PTHR40765:SF2">
    <property type="entry name" value="ESX-2 SECRETION SYSTEM ATPASE ECCB2"/>
    <property type="match status" value="1"/>
</dbReference>
<evidence type="ECO:0000256" key="1">
    <source>
        <dbReference type="SAM" id="MobiDB-lite"/>
    </source>
</evidence>
<dbReference type="Proteomes" id="UP000553888">
    <property type="component" value="Unassembled WGS sequence"/>
</dbReference>
<dbReference type="RefSeq" id="WP_179565148.1">
    <property type="nucleotide sequence ID" value="NZ_JACBZY010000001.1"/>
</dbReference>
<dbReference type="InterPro" id="IPR044857">
    <property type="entry name" value="T7SS_EccB_R1"/>
</dbReference>
<sequence>MATKSDLIEAQNFSRRRLLTAFISGAPGGRELEPSKPLRAVIIAIALTVAVILAGVFYGVMQPGLPNDWGNNRLIIAKDTGARYVSSKNVLHPVINSVSARLLIPSTDFKVITTTQARLAGVKLGAPVGIVGAPDTLPAANRLINDGWTACVADDGGNRVRIGGSTASATKDAVVVSSGGQIYVVAADTRFKVDPAQTDAVLRAAGIDSLDPVAVDPAWLDLFTEGADLQSIVITDAGLPLAGTSLNVGDVLHITGQAVTQRFLVQQDGTLGSLSPLAWQLYQLGTGRGADRVLEVASADVADVPTAKNPVGGADWPSDGFTTLESDARPCALLTHDARGLARTVLATTATTEDAEATLTVASGRGAIVLAGGRGAQGSPLLTIVDATGTSYALPGADEDTVARLGYSLEEVGRVDQSWIRLFKTGPALSTAAAGAEPGGGPAEPASGSSSGSSGGSDASGSSDSDG</sequence>
<dbReference type="Gene3D" id="3.30.2390.20">
    <property type="entry name" value="Type VII secretion system EccB, repeat 1 domain"/>
    <property type="match status" value="1"/>
</dbReference>
<name>A0A852Y9H9_9MICO</name>
<dbReference type="NCBIfam" id="TIGR03919">
    <property type="entry name" value="T7SS_EccB"/>
    <property type="match status" value="1"/>
</dbReference>
<keyword evidence="4" id="KW-1185">Reference proteome</keyword>
<evidence type="ECO:0000313" key="3">
    <source>
        <dbReference type="EMBL" id="NYG98030.1"/>
    </source>
</evidence>
<keyword evidence="2" id="KW-0812">Transmembrane</keyword>
<dbReference type="EMBL" id="JACBZY010000001">
    <property type="protein sequence ID" value="NYG98030.1"/>
    <property type="molecule type" value="Genomic_DNA"/>
</dbReference>
<reference evidence="3 4" key="1">
    <citation type="submission" date="2020-07" db="EMBL/GenBank/DDBJ databases">
        <title>Sequencing the genomes of 1000 actinobacteria strains.</title>
        <authorList>
            <person name="Klenk H.-P."/>
        </authorList>
    </citation>
    <scope>NUCLEOTIDE SEQUENCE [LARGE SCALE GENOMIC DNA]</scope>
    <source>
        <strain evidence="3 4">DSM 23141</strain>
    </source>
</reference>
<evidence type="ECO:0000256" key="2">
    <source>
        <dbReference type="SAM" id="Phobius"/>
    </source>
</evidence>
<evidence type="ECO:0000313" key="4">
    <source>
        <dbReference type="Proteomes" id="UP000553888"/>
    </source>
</evidence>
<feature type="region of interest" description="Disordered" evidence="1">
    <location>
        <begin position="431"/>
        <end position="467"/>
    </location>
</feature>
<protein>
    <submittedName>
        <fullName evidence="3">Type VII secretion protein EccB</fullName>
    </submittedName>
</protein>
<dbReference type="InterPro" id="IPR007795">
    <property type="entry name" value="T7SS_EccB"/>
</dbReference>